<dbReference type="GO" id="GO:0004602">
    <property type="term" value="F:glutathione peroxidase activity"/>
    <property type="evidence" value="ECO:0007669"/>
    <property type="project" value="TreeGrafter"/>
</dbReference>
<protein>
    <recommendedName>
        <fullName evidence="4">Glutathione S-transferase kappa</fullName>
        <ecNumber evidence="4">2.5.1.18</ecNumber>
    </recommendedName>
</protein>
<dbReference type="Gene3D" id="3.40.30.10">
    <property type="entry name" value="Glutaredoxin"/>
    <property type="match status" value="1"/>
</dbReference>
<dbReference type="AlphaFoldDB" id="A0AAN7TKS9"/>
<proteinExistence type="inferred from homology"/>
<dbReference type="InterPro" id="IPR014440">
    <property type="entry name" value="HCCAis_GSTk"/>
</dbReference>
<comment type="catalytic activity">
    <reaction evidence="3 4">
        <text>RX + glutathione = an S-substituted glutathione + a halide anion + H(+)</text>
        <dbReference type="Rhea" id="RHEA:16437"/>
        <dbReference type="ChEBI" id="CHEBI:15378"/>
        <dbReference type="ChEBI" id="CHEBI:16042"/>
        <dbReference type="ChEBI" id="CHEBI:17792"/>
        <dbReference type="ChEBI" id="CHEBI:57925"/>
        <dbReference type="ChEBI" id="CHEBI:90779"/>
        <dbReference type="EC" id="2.5.1.18"/>
    </reaction>
</comment>
<comment type="similarity">
    <text evidence="1 4">Belongs to the GST superfamily. Kappa family.</text>
</comment>
<evidence type="ECO:0000259" key="6">
    <source>
        <dbReference type="Pfam" id="PF01323"/>
    </source>
</evidence>
<dbReference type="InterPro" id="IPR001853">
    <property type="entry name" value="DSBA-like_thioredoxin_dom"/>
</dbReference>
<dbReference type="GO" id="GO:0005739">
    <property type="term" value="C:mitochondrion"/>
    <property type="evidence" value="ECO:0007669"/>
    <property type="project" value="TreeGrafter"/>
</dbReference>
<accession>A0AAN7TKS9</accession>
<dbReference type="GO" id="GO:0004364">
    <property type="term" value="F:glutathione transferase activity"/>
    <property type="evidence" value="ECO:0007669"/>
    <property type="project" value="UniProtKB-UniRule"/>
</dbReference>
<dbReference type="FunFam" id="3.40.30.10:FF:000096">
    <property type="entry name" value="Glutathione S-transferase kappa"/>
    <property type="match status" value="1"/>
</dbReference>
<reference evidence="7" key="1">
    <citation type="submission" date="2023-08" db="EMBL/GenBank/DDBJ databases">
        <title>Black Yeasts Isolated from many extreme environments.</title>
        <authorList>
            <person name="Coleine C."/>
            <person name="Stajich J.E."/>
            <person name="Selbmann L."/>
        </authorList>
    </citation>
    <scope>NUCLEOTIDE SEQUENCE</scope>
    <source>
        <strain evidence="7">CCFEE 5401</strain>
    </source>
</reference>
<dbReference type="InterPro" id="IPR036249">
    <property type="entry name" value="Thioredoxin-like_sf"/>
</dbReference>
<dbReference type="GO" id="GO:0006749">
    <property type="term" value="P:glutathione metabolic process"/>
    <property type="evidence" value="ECO:0007669"/>
    <property type="project" value="TreeGrafter"/>
</dbReference>
<evidence type="ECO:0000256" key="1">
    <source>
        <dbReference type="ARBA" id="ARBA00006494"/>
    </source>
</evidence>
<dbReference type="EC" id="2.5.1.18" evidence="4"/>
<gene>
    <name evidence="7" type="ORF">LTR62_005532</name>
</gene>
<comment type="caution">
    <text evidence="7">The sequence shown here is derived from an EMBL/GenBank/DDBJ whole genome shotgun (WGS) entry which is preliminary data.</text>
</comment>
<feature type="domain" description="DSBA-like thioredoxin" evidence="6">
    <location>
        <begin position="6"/>
        <end position="207"/>
    </location>
</feature>
<dbReference type="PANTHER" id="PTHR42943">
    <property type="entry name" value="GLUTATHIONE S-TRANSFERASE KAPPA"/>
    <property type="match status" value="1"/>
</dbReference>
<dbReference type="EMBL" id="JAVRRL010000045">
    <property type="protein sequence ID" value="KAK5110821.1"/>
    <property type="molecule type" value="Genomic_DNA"/>
</dbReference>
<evidence type="ECO:0000313" key="7">
    <source>
        <dbReference type="EMBL" id="KAK5110821.1"/>
    </source>
</evidence>
<evidence type="ECO:0000313" key="8">
    <source>
        <dbReference type="Proteomes" id="UP001310890"/>
    </source>
</evidence>
<name>A0AAN7TKS9_9PEZI</name>
<dbReference type="Proteomes" id="UP001310890">
    <property type="component" value="Unassembled WGS sequence"/>
</dbReference>
<evidence type="ECO:0000256" key="5">
    <source>
        <dbReference type="PIRSR" id="PIRSR006386-1"/>
    </source>
</evidence>
<organism evidence="7 8">
    <name type="scientific">Meristemomyces frigidus</name>
    <dbReference type="NCBI Taxonomy" id="1508187"/>
    <lineage>
        <taxon>Eukaryota</taxon>
        <taxon>Fungi</taxon>
        <taxon>Dikarya</taxon>
        <taxon>Ascomycota</taxon>
        <taxon>Pezizomycotina</taxon>
        <taxon>Dothideomycetes</taxon>
        <taxon>Dothideomycetidae</taxon>
        <taxon>Mycosphaerellales</taxon>
        <taxon>Teratosphaeriaceae</taxon>
        <taxon>Meristemomyces</taxon>
    </lineage>
</organism>
<evidence type="ECO:0000256" key="2">
    <source>
        <dbReference type="ARBA" id="ARBA00022679"/>
    </source>
</evidence>
<dbReference type="InterPro" id="IPR051924">
    <property type="entry name" value="GST_Kappa/NadH"/>
</dbReference>
<dbReference type="PANTHER" id="PTHR42943:SF13">
    <property type="entry name" value="GLUTATHIONE S-TRANSFERASE KAPPA-RELATED"/>
    <property type="match status" value="1"/>
</dbReference>
<evidence type="ECO:0000256" key="3">
    <source>
        <dbReference type="ARBA" id="ARBA00047960"/>
    </source>
</evidence>
<dbReference type="Pfam" id="PF01323">
    <property type="entry name" value="DSBA"/>
    <property type="match status" value="1"/>
</dbReference>
<dbReference type="SUPFAM" id="SSF52833">
    <property type="entry name" value="Thioredoxin-like"/>
    <property type="match status" value="1"/>
</dbReference>
<evidence type="ECO:0000256" key="4">
    <source>
        <dbReference type="PIRNR" id="PIRNR006386"/>
    </source>
</evidence>
<feature type="active site" description="Nucleophile" evidence="5">
    <location>
        <position position="14"/>
    </location>
</feature>
<keyword evidence="2 4" id="KW-0808">Transferase</keyword>
<dbReference type="GO" id="GO:0005777">
    <property type="term" value="C:peroxisome"/>
    <property type="evidence" value="ECO:0007669"/>
    <property type="project" value="TreeGrafter"/>
</dbReference>
<dbReference type="PIRSF" id="PIRSF006386">
    <property type="entry name" value="HCCAis_GSTk"/>
    <property type="match status" value="1"/>
</dbReference>
<sequence>MATKRIECYLDCVSPYSYFAFIFLSQNSSLLESHGIDLEFIPVFLGGINVGTGNKPPGSLPAKAAYTHDLKRAKRYFGLSFQTPSFFPILSLRPQRCLIYTKANYPREAYYALWQACFETFWEDHLDLADKAHMRTAVAKAFSKSEDVEAVLASADYVAVKKQLNENTEHAFKDLGAFGAPWHFVFDAEGKGEPFFGSDRYHYIWEYLGLPHCGMELLPPGSVSHERPRL</sequence>